<dbReference type="Pfam" id="PF24237">
    <property type="entry name" value="INO80E"/>
    <property type="match status" value="1"/>
</dbReference>
<evidence type="ECO:0000256" key="1">
    <source>
        <dbReference type="SAM" id="MobiDB-lite"/>
    </source>
</evidence>
<dbReference type="AlphaFoldDB" id="A0A7R8V2Q3"/>
<feature type="domain" description="INO80 complex subunit E N-terminal" evidence="2">
    <location>
        <begin position="49"/>
        <end position="96"/>
    </location>
</feature>
<evidence type="ECO:0000313" key="4">
    <source>
        <dbReference type="Proteomes" id="UP000594454"/>
    </source>
</evidence>
<organism evidence="3 4">
    <name type="scientific">Hermetia illucens</name>
    <name type="common">Black soldier fly</name>
    <dbReference type="NCBI Taxonomy" id="343691"/>
    <lineage>
        <taxon>Eukaryota</taxon>
        <taxon>Metazoa</taxon>
        <taxon>Ecdysozoa</taxon>
        <taxon>Arthropoda</taxon>
        <taxon>Hexapoda</taxon>
        <taxon>Insecta</taxon>
        <taxon>Pterygota</taxon>
        <taxon>Neoptera</taxon>
        <taxon>Endopterygota</taxon>
        <taxon>Diptera</taxon>
        <taxon>Brachycera</taxon>
        <taxon>Stratiomyomorpha</taxon>
        <taxon>Stratiomyidae</taxon>
        <taxon>Hermetiinae</taxon>
        <taxon>Hermetia</taxon>
    </lineage>
</organism>
<dbReference type="GO" id="GO:0006338">
    <property type="term" value="P:chromatin remodeling"/>
    <property type="evidence" value="ECO:0007669"/>
    <property type="project" value="InterPro"/>
</dbReference>
<feature type="compositionally biased region" description="Basic residues" evidence="1">
    <location>
        <begin position="139"/>
        <end position="148"/>
    </location>
</feature>
<dbReference type="PANTHER" id="PTHR21812">
    <property type="entry name" value="INO80 COMPLEX SUBUNIT E"/>
    <property type="match status" value="1"/>
</dbReference>
<feature type="region of interest" description="Disordered" evidence="1">
    <location>
        <begin position="101"/>
        <end position="177"/>
    </location>
</feature>
<reference evidence="3 4" key="1">
    <citation type="submission" date="2020-11" db="EMBL/GenBank/DDBJ databases">
        <authorList>
            <person name="Wallbank WR R."/>
            <person name="Pardo Diaz C."/>
            <person name="Kozak K."/>
            <person name="Martin S."/>
            <person name="Jiggins C."/>
            <person name="Moest M."/>
            <person name="Warren A I."/>
            <person name="Generalovic N T."/>
            <person name="Byers J.R.P. K."/>
            <person name="Montejo-Kovacevich G."/>
            <person name="Yen C E."/>
        </authorList>
    </citation>
    <scope>NUCLEOTIDE SEQUENCE [LARGE SCALE GENOMIC DNA]</scope>
</reference>
<proteinExistence type="predicted"/>
<accession>A0A7R8V2Q3</accession>
<dbReference type="InterPro" id="IPR026678">
    <property type="entry name" value="INO80E"/>
</dbReference>
<dbReference type="OMA" id="PNEMFSQ"/>
<dbReference type="InterPro" id="IPR056515">
    <property type="entry name" value="INO80E_N"/>
</dbReference>
<feature type="region of interest" description="Disordered" evidence="1">
    <location>
        <begin position="13"/>
        <end position="48"/>
    </location>
</feature>
<protein>
    <recommendedName>
        <fullName evidence="2">INO80 complex subunit E N-terminal domain-containing protein</fullName>
    </recommendedName>
</protein>
<dbReference type="Proteomes" id="UP000594454">
    <property type="component" value="Chromosome 5"/>
</dbReference>
<feature type="region of interest" description="Disordered" evidence="1">
    <location>
        <begin position="190"/>
        <end position="229"/>
    </location>
</feature>
<dbReference type="PANTHER" id="PTHR21812:SF1">
    <property type="entry name" value="INO80 COMPLEX SUBUNIT E"/>
    <property type="match status" value="1"/>
</dbReference>
<gene>
    <name evidence="3" type="ORF">HERILL_LOCUS13548</name>
</gene>
<evidence type="ECO:0000313" key="3">
    <source>
        <dbReference type="EMBL" id="CAD7091110.1"/>
    </source>
</evidence>
<sequence>MLEGWYCRTLANEQAAASQNHQDDDDNDQGDSGSEDSQEGGQNYNSQVDYKAQYRYLKQKLKFLLYENEFFQDALRSSQRRLLKVSRDRSFLLDRLLQYEKPENSSTESEETESSDDDAARAESKKRKSEANGNASKNHQPKRRKMTKSKQQAVQPPAPSSQTGPPPDGHMTAEEVERHLQSIQSITELVPERAPATVPNEMFSNEPSLDSESNDQLIETSPSNMGEDCLSVDMNAINQQM</sequence>
<feature type="compositionally biased region" description="Pro residues" evidence="1">
    <location>
        <begin position="156"/>
        <end position="168"/>
    </location>
</feature>
<keyword evidence="4" id="KW-1185">Reference proteome</keyword>
<dbReference type="OrthoDB" id="5977486at2759"/>
<evidence type="ECO:0000259" key="2">
    <source>
        <dbReference type="Pfam" id="PF24237"/>
    </source>
</evidence>
<name>A0A7R8V2Q3_HERIL</name>
<dbReference type="EMBL" id="LR899013">
    <property type="protein sequence ID" value="CAD7091110.1"/>
    <property type="molecule type" value="Genomic_DNA"/>
</dbReference>
<feature type="compositionally biased region" description="Polar residues" evidence="1">
    <location>
        <begin position="202"/>
        <end position="224"/>
    </location>
</feature>
<feature type="compositionally biased region" description="Acidic residues" evidence="1">
    <location>
        <begin position="23"/>
        <end position="38"/>
    </location>
</feature>
<dbReference type="GO" id="GO:0031011">
    <property type="term" value="C:Ino80 complex"/>
    <property type="evidence" value="ECO:0007669"/>
    <property type="project" value="InterPro"/>
</dbReference>
<feature type="compositionally biased region" description="Acidic residues" evidence="1">
    <location>
        <begin position="108"/>
        <end position="117"/>
    </location>
</feature>
<dbReference type="InParanoid" id="A0A7R8V2Q3"/>